<name>A0AAV7UTT5_PLEWA</name>
<dbReference type="Proteomes" id="UP001066276">
    <property type="component" value="Chromosome 2_2"/>
</dbReference>
<comment type="caution">
    <text evidence="1">The sequence shown here is derived from an EMBL/GenBank/DDBJ whole genome shotgun (WGS) entry which is preliminary data.</text>
</comment>
<sequence length="187" mass="20320">MASRAAPAASGSTASATDTLSDTATECILQEITEAGLHLKAMDSKITDLSTASHSIWSDISSFHNNVTNLDHRLTEVKGRLAVPAELDSELQFFCAKLDNVCFFDIQECKEGTDVRAYLRELLLELTGLTFSPALEFQRALRIGPIHKADSGKPCPIIACFLPHEQACQVITVAKAHAPYNMEGNDI</sequence>
<gene>
    <name evidence="1" type="ORF">NDU88_001259</name>
</gene>
<accession>A0AAV7UTT5</accession>
<keyword evidence="2" id="KW-1185">Reference proteome</keyword>
<dbReference type="EMBL" id="JANPWB010000004">
    <property type="protein sequence ID" value="KAJ1191946.1"/>
    <property type="molecule type" value="Genomic_DNA"/>
</dbReference>
<organism evidence="1 2">
    <name type="scientific">Pleurodeles waltl</name>
    <name type="common">Iberian ribbed newt</name>
    <dbReference type="NCBI Taxonomy" id="8319"/>
    <lineage>
        <taxon>Eukaryota</taxon>
        <taxon>Metazoa</taxon>
        <taxon>Chordata</taxon>
        <taxon>Craniata</taxon>
        <taxon>Vertebrata</taxon>
        <taxon>Euteleostomi</taxon>
        <taxon>Amphibia</taxon>
        <taxon>Batrachia</taxon>
        <taxon>Caudata</taxon>
        <taxon>Salamandroidea</taxon>
        <taxon>Salamandridae</taxon>
        <taxon>Pleurodelinae</taxon>
        <taxon>Pleurodeles</taxon>
    </lineage>
</organism>
<protein>
    <submittedName>
        <fullName evidence="1">Uncharacterized protein</fullName>
    </submittedName>
</protein>
<evidence type="ECO:0000313" key="2">
    <source>
        <dbReference type="Proteomes" id="UP001066276"/>
    </source>
</evidence>
<proteinExistence type="predicted"/>
<reference evidence="1" key="1">
    <citation type="journal article" date="2022" name="bioRxiv">
        <title>Sequencing and chromosome-scale assembly of the giantPleurodeles waltlgenome.</title>
        <authorList>
            <person name="Brown T."/>
            <person name="Elewa A."/>
            <person name="Iarovenko S."/>
            <person name="Subramanian E."/>
            <person name="Araus A.J."/>
            <person name="Petzold A."/>
            <person name="Susuki M."/>
            <person name="Suzuki K.-i.T."/>
            <person name="Hayashi T."/>
            <person name="Toyoda A."/>
            <person name="Oliveira C."/>
            <person name="Osipova E."/>
            <person name="Leigh N.D."/>
            <person name="Simon A."/>
            <person name="Yun M.H."/>
        </authorList>
    </citation>
    <scope>NUCLEOTIDE SEQUENCE</scope>
    <source>
        <strain evidence="1">20211129_DDA</strain>
        <tissue evidence="1">Liver</tissue>
    </source>
</reference>
<evidence type="ECO:0000313" key="1">
    <source>
        <dbReference type="EMBL" id="KAJ1191946.1"/>
    </source>
</evidence>
<dbReference type="AlphaFoldDB" id="A0AAV7UTT5"/>
<dbReference type="Gene3D" id="3.30.70.1820">
    <property type="entry name" value="L1 transposable element, RRM domain"/>
    <property type="match status" value="1"/>
</dbReference>